<keyword evidence="1" id="KW-0560">Oxidoreductase</keyword>
<accession>A0A840WJI6</accession>
<dbReference type="RefSeq" id="WP_184008561.1">
    <property type="nucleotide sequence ID" value="NZ_JACIJS010000002.1"/>
</dbReference>
<feature type="domain" description="FAD dependent oxidoreductase" evidence="2">
    <location>
        <begin position="7"/>
        <end position="339"/>
    </location>
</feature>
<evidence type="ECO:0000259" key="2">
    <source>
        <dbReference type="Pfam" id="PF01266"/>
    </source>
</evidence>
<dbReference type="Proteomes" id="UP000553766">
    <property type="component" value="Unassembled WGS sequence"/>
</dbReference>
<dbReference type="EMBL" id="JACIJS010000002">
    <property type="protein sequence ID" value="MBB5514681.1"/>
    <property type="molecule type" value="Genomic_DNA"/>
</dbReference>
<dbReference type="Gene3D" id="3.30.9.10">
    <property type="entry name" value="D-Amino Acid Oxidase, subunit A, domain 2"/>
    <property type="match status" value="1"/>
</dbReference>
<dbReference type="PANTHER" id="PTHR13847:SF289">
    <property type="entry name" value="GLYCINE OXIDASE"/>
    <property type="match status" value="1"/>
</dbReference>
<dbReference type="Gene3D" id="3.50.50.60">
    <property type="entry name" value="FAD/NAD(P)-binding domain"/>
    <property type="match status" value="1"/>
</dbReference>
<protein>
    <submittedName>
        <fullName evidence="3">Glycine/D-amino acid oxidase-like deaminating enzyme</fullName>
    </submittedName>
</protein>
<comment type="caution">
    <text evidence="3">The sequence shown here is derived from an EMBL/GenBank/DDBJ whole genome shotgun (WGS) entry which is preliminary data.</text>
</comment>
<dbReference type="AlphaFoldDB" id="A0A840WJI6"/>
<organism evidence="3 4">
    <name type="scientific">Rubricella aquisinus</name>
    <dbReference type="NCBI Taxonomy" id="2028108"/>
    <lineage>
        <taxon>Bacteria</taxon>
        <taxon>Pseudomonadati</taxon>
        <taxon>Pseudomonadota</taxon>
        <taxon>Alphaproteobacteria</taxon>
        <taxon>Rhodobacterales</taxon>
        <taxon>Paracoccaceae</taxon>
        <taxon>Rubricella</taxon>
    </lineage>
</organism>
<dbReference type="GO" id="GO:0005737">
    <property type="term" value="C:cytoplasm"/>
    <property type="evidence" value="ECO:0007669"/>
    <property type="project" value="TreeGrafter"/>
</dbReference>
<evidence type="ECO:0000256" key="1">
    <source>
        <dbReference type="ARBA" id="ARBA00023002"/>
    </source>
</evidence>
<gene>
    <name evidence="3" type="ORF">FHS89_000687</name>
</gene>
<dbReference type="SUPFAM" id="SSF51905">
    <property type="entry name" value="FAD/NAD(P)-binding domain"/>
    <property type="match status" value="1"/>
</dbReference>
<name>A0A840WJI6_9RHOB</name>
<dbReference type="InterPro" id="IPR006076">
    <property type="entry name" value="FAD-dep_OxRdtase"/>
</dbReference>
<dbReference type="GO" id="GO:0016491">
    <property type="term" value="F:oxidoreductase activity"/>
    <property type="evidence" value="ECO:0007669"/>
    <property type="project" value="UniProtKB-KW"/>
</dbReference>
<proteinExistence type="predicted"/>
<evidence type="ECO:0000313" key="4">
    <source>
        <dbReference type="Proteomes" id="UP000553766"/>
    </source>
</evidence>
<dbReference type="Pfam" id="PF01266">
    <property type="entry name" value="DAO"/>
    <property type="match status" value="1"/>
</dbReference>
<keyword evidence="4" id="KW-1185">Reference proteome</keyword>
<reference evidence="3 4" key="1">
    <citation type="submission" date="2020-08" db="EMBL/GenBank/DDBJ databases">
        <title>Genomic Encyclopedia of Type Strains, Phase IV (KMG-IV): sequencing the most valuable type-strain genomes for metagenomic binning, comparative biology and taxonomic classification.</title>
        <authorList>
            <person name="Goeker M."/>
        </authorList>
    </citation>
    <scope>NUCLEOTIDE SEQUENCE [LARGE SCALE GENOMIC DNA]</scope>
    <source>
        <strain evidence="3 4">DSM 103377</strain>
    </source>
</reference>
<evidence type="ECO:0000313" key="3">
    <source>
        <dbReference type="EMBL" id="MBB5514681.1"/>
    </source>
</evidence>
<sequence>MARQGADLVVIGGGVMGLWSAWAALEAGRSVLVLDRAEPGAGASGGMIGALAPHLPDRWNPKKQYQFEALCTLEKDIAQVDAASGLTSGYGRIGRLQPLTGRALDHTEERLAGARAHWAGMAEMDLRPADMAPDWAAPDMAEAWLFDTLTARVAPRRLIASLAAAITARGGQIRTACTVTGVAPGVVETTDGPIKAETIILAAGVPAFELIAPLVAEVPGRAEKGQALTLPIAAPADMPLIYGNGTYVLPHADGTIAIGATSERVFDDSCGTDALLDASLDRARALCPWIRGVTPSRRWAGLRPRGNGRDPMLGSVPGAPGVFAMMAGFKISFGIAAKAARDVLHEVDTGEARTPETFRVAHHLGKGD</sequence>
<dbReference type="InterPro" id="IPR036188">
    <property type="entry name" value="FAD/NAD-bd_sf"/>
</dbReference>
<dbReference type="PANTHER" id="PTHR13847">
    <property type="entry name" value="SARCOSINE DEHYDROGENASE-RELATED"/>
    <property type="match status" value="1"/>
</dbReference>